<evidence type="ECO:0000256" key="2">
    <source>
        <dbReference type="SAM" id="Coils"/>
    </source>
</evidence>
<gene>
    <name evidence="7" type="ORF">DDE20_00380</name>
</gene>
<dbReference type="EMBL" id="QDKM01000001">
    <property type="protein sequence ID" value="PVH30767.1"/>
    <property type="molecule type" value="Genomic_DNA"/>
</dbReference>
<dbReference type="Proteomes" id="UP000245911">
    <property type="component" value="Unassembled WGS sequence"/>
</dbReference>
<feature type="domain" description="M23ase beta-sheet core" evidence="5">
    <location>
        <begin position="335"/>
        <end position="430"/>
    </location>
</feature>
<dbReference type="GO" id="GO:0004222">
    <property type="term" value="F:metalloendopeptidase activity"/>
    <property type="evidence" value="ECO:0007669"/>
    <property type="project" value="TreeGrafter"/>
</dbReference>
<evidence type="ECO:0000259" key="5">
    <source>
        <dbReference type="Pfam" id="PF01551"/>
    </source>
</evidence>
<keyword evidence="1" id="KW-0732">Signal</keyword>
<keyword evidence="4" id="KW-0812">Transmembrane</keyword>
<keyword evidence="4" id="KW-1133">Transmembrane helix</keyword>
<evidence type="ECO:0000313" key="7">
    <source>
        <dbReference type="EMBL" id="PVH30767.1"/>
    </source>
</evidence>
<dbReference type="Pfam" id="PF01551">
    <property type="entry name" value="Peptidase_M23"/>
    <property type="match status" value="1"/>
</dbReference>
<accession>A0A2T8HZA6</accession>
<dbReference type="InterPro" id="IPR045974">
    <property type="entry name" value="DUF5930"/>
</dbReference>
<evidence type="ECO:0000256" key="4">
    <source>
        <dbReference type="SAM" id="Phobius"/>
    </source>
</evidence>
<keyword evidence="8" id="KW-1185">Reference proteome</keyword>
<feature type="coiled-coil region" evidence="2">
    <location>
        <begin position="137"/>
        <end position="176"/>
    </location>
</feature>
<dbReference type="InterPro" id="IPR011055">
    <property type="entry name" value="Dup_hybrid_motif"/>
</dbReference>
<dbReference type="InterPro" id="IPR016047">
    <property type="entry name" value="M23ase_b-sheet_dom"/>
</dbReference>
<dbReference type="Pfam" id="PF19353">
    <property type="entry name" value="DUF5930"/>
    <property type="match status" value="1"/>
</dbReference>
<evidence type="ECO:0000256" key="3">
    <source>
        <dbReference type="SAM" id="MobiDB-lite"/>
    </source>
</evidence>
<reference evidence="7 8" key="1">
    <citation type="submission" date="2018-04" db="EMBL/GenBank/DDBJ databases">
        <title>Pararhodobacter oceanense sp. nov., isolated from marine intertidal sediment.</title>
        <authorList>
            <person name="Wang X.-L."/>
            <person name="Du Z.-J."/>
        </authorList>
    </citation>
    <scope>NUCLEOTIDE SEQUENCE [LARGE SCALE GENOMIC DNA]</scope>
    <source>
        <strain evidence="7 8">AM505</strain>
    </source>
</reference>
<feature type="transmembrane region" description="Helical" evidence="4">
    <location>
        <begin position="36"/>
        <end position="61"/>
    </location>
</feature>
<feature type="domain" description="DUF5930" evidence="6">
    <location>
        <begin position="2"/>
        <end position="317"/>
    </location>
</feature>
<keyword evidence="2" id="KW-0175">Coiled coil</keyword>
<dbReference type="AlphaFoldDB" id="A0A2T8HZA6"/>
<sequence>MDQLNTALERYLPEKRLFLRSETSTRFVRLRPVAQGVILTGTVAYMSWSVVATSVLFFGLVGSNDLRVSAEREQSYFETRLNEIAAQRDRATEDAQAAHLRYSEAMDRVATMQGMVLEGEQRVAELEHGIDALQSSLRSVMDARDGAQARLAELEAADANAELIRTGQQLAEVEQTLDFLMAALGQTADERETLRALADNTARHADHLALEYRLIQDRNTRIFTQLEQAVETSIVPLSEMFRTVGLPPEQILQQVRAGYQTREASLTPISVSTSGTLDPQGDESRANSVLAALAEVDLYRIAAERTPFALPVNGGVRRTSGFGARRDPITGSRGRMHNGVDWAGPRGTAIHATAGGTVTHAGRQSGFGNLVIIQHDFGIETYYAHLHSINVREGQRVSRGDRIGGMGTTGRSTGVHLHYEIRVSGRPINPLTYIRAAQNVF</sequence>
<dbReference type="PANTHER" id="PTHR21666">
    <property type="entry name" value="PEPTIDASE-RELATED"/>
    <property type="match status" value="1"/>
</dbReference>
<feature type="region of interest" description="Disordered" evidence="3">
    <location>
        <begin position="321"/>
        <end position="340"/>
    </location>
</feature>
<name>A0A2T8HZA6_9RHOB</name>
<dbReference type="CDD" id="cd12797">
    <property type="entry name" value="M23_peptidase"/>
    <property type="match status" value="1"/>
</dbReference>
<dbReference type="InterPro" id="IPR050570">
    <property type="entry name" value="Cell_wall_metabolism_enzyme"/>
</dbReference>
<protein>
    <submittedName>
        <fullName evidence="7">Peptidase M23</fullName>
    </submittedName>
</protein>
<comment type="caution">
    <text evidence="7">The sequence shown here is derived from an EMBL/GenBank/DDBJ whole genome shotgun (WGS) entry which is preliminary data.</text>
</comment>
<evidence type="ECO:0000313" key="8">
    <source>
        <dbReference type="Proteomes" id="UP000245911"/>
    </source>
</evidence>
<dbReference type="Gene3D" id="2.70.70.10">
    <property type="entry name" value="Glucose Permease (Domain IIA)"/>
    <property type="match status" value="1"/>
</dbReference>
<keyword evidence="4" id="KW-0472">Membrane</keyword>
<dbReference type="OrthoDB" id="9805070at2"/>
<organism evidence="7 8">
    <name type="scientific">Pararhodobacter oceanensis</name>
    <dbReference type="NCBI Taxonomy" id="2172121"/>
    <lineage>
        <taxon>Bacteria</taxon>
        <taxon>Pseudomonadati</taxon>
        <taxon>Pseudomonadota</taxon>
        <taxon>Alphaproteobacteria</taxon>
        <taxon>Rhodobacterales</taxon>
        <taxon>Paracoccaceae</taxon>
        <taxon>Pararhodobacter</taxon>
    </lineage>
</organism>
<evidence type="ECO:0000256" key="1">
    <source>
        <dbReference type="ARBA" id="ARBA00022729"/>
    </source>
</evidence>
<proteinExistence type="predicted"/>
<dbReference type="SUPFAM" id="SSF51261">
    <property type="entry name" value="Duplicated hybrid motif"/>
    <property type="match status" value="1"/>
</dbReference>
<dbReference type="PANTHER" id="PTHR21666:SF289">
    <property type="entry name" value="L-ALA--D-GLU ENDOPEPTIDASE"/>
    <property type="match status" value="1"/>
</dbReference>
<evidence type="ECO:0000259" key="6">
    <source>
        <dbReference type="Pfam" id="PF19353"/>
    </source>
</evidence>